<evidence type="ECO:0000313" key="9">
    <source>
        <dbReference type="Proteomes" id="UP000652761"/>
    </source>
</evidence>
<evidence type="ECO:0000256" key="2">
    <source>
        <dbReference type="ARBA" id="ARBA00012418"/>
    </source>
</evidence>
<reference evidence="8" key="1">
    <citation type="submission" date="2017-07" db="EMBL/GenBank/DDBJ databases">
        <title>Taro Niue Genome Assembly and Annotation.</title>
        <authorList>
            <person name="Atibalentja N."/>
            <person name="Keating K."/>
            <person name="Fields C.J."/>
        </authorList>
    </citation>
    <scope>NUCLEOTIDE SEQUENCE</scope>
    <source>
        <strain evidence="8">Niue_2</strain>
        <tissue evidence="8">Leaf</tissue>
    </source>
</reference>
<dbReference type="AlphaFoldDB" id="A0A843XJP2"/>
<organism evidence="8 9">
    <name type="scientific">Colocasia esculenta</name>
    <name type="common">Wild taro</name>
    <name type="synonym">Arum esculentum</name>
    <dbReference type="NCBI Taxonomy" id="4460"/>
    <lineage>
        <taxon>Eukaryota</taxon>
        <taxon>Viridiplantae</taxon>
        <taxon>Streptophyta</taxon>
        <taxon>Embryophyta</taxon>
        <taxon>Tracheophyta</taxon>
        <taxon>Spermatophyta</taxon>
        <taxon>Magnoliopsida</taxon>
        <taxon>Liliopsida</taxon>
        <taxon>Araceae</taxon>
        <taxon>Aroideae</taxon>
        <taxon>Colocasieae</taxon>
        <taxon>Colocasia</taxon>
    </lineage>
</organism>
<dbReference type="GO" id="GO:0032549">
    <property type="term" value="F:ribonucleoside binding"/>
    <property type="evidence" value="ECO:0007669"/>
    <property type="project" value="InterPro"/>
</dbReference>
<proteinExistence type="inferred from homology"/>
<evidence type="ECO:0000259" key="7">
    <source>
        <dbReference type="Pfam" id="PF04560"/>
    </source>
</evidence>
<name>A0A843XJP2_COLES</name>
<keyword evidence="9" id="KW-1185">Reference proteome</keyword>
<dbReference type="OrthoDB" id="10248617at2759"/>
<keyword evidence="5" id="KW-0548">Nucleotidyltransferase</keyword>
<dbReference type="GO" id="GO:0003677">
    <property type="term" value="F:DNA binding"/>
    <property type="evidence" value="ECO:0007669"/>
    <property type="project" value="InterPro"/>
</dbReference>
<keyword evidence="6" id="KW-0804">Transcription</keyword>
<comment type="similarity">
    <text evidence="1">Belongs to the RNA polymerase beta chain family.</text>
</comment>
<dbReference type="EC" id="2.7.7.6" evidence="2"/>
<sequence length="111" mass="12543">MRETFHCCPSGNLFSVTPLVGPRWPVPLPQDGADGTEQLQRKKKKKVHWPCIPEFHLLTRQPVANMKRFGGVRFGEMEMDCLLAHGAAANLHECLFTLSDSSQMDEPNMHL</sequence>
<dbReference type="Pfam" id="PF04560">
    <property type="entry name" value="RNA_pol_Rpb2_7"/>
    <property type="match status" value="1"/>
</dbReference>
<protein>
    <recommendedName>
        <fullName evidence="2">DNA-directed RNA polymerase</fullName>
        <ecNumber evidence="2">2.7.7.6</ecNumber>
    </recommendedName>
</protein>
<dbReference type="InterPro" id="IPR007641">
    <property type="entry name" value="RNA_pol_Rpb2_7"/>
</dbReference>
<evidence type="ECO:0000313" key="8">
    <source>
        <dbReference type="EMBL" id="MQM19370.1"/>
    </source>
</evidence>
<dbReference type="GO" id="GO:0003899">
    <property type="term" value="F:DNA-directed RNA polymerase activity"/>
    <property type="evidence" value="ECO:0007669"/>
    <property type="project" value="UniProtKB-EC"/>
</dbReference>
<dbReference type="GO" id="GO:0000428">
    <property type="term" value="C:DNA-directed RNA polymerase complex"/>
    <property type="evidence" value="ECO:0007669"/>
    <property type="project" value="UniProtKB-KW"/>
</dbReference>
<dbReference type="Gene3D" id="3.90.1800.10">
    <property type="entry name" value="RNA polymerase alpha subunit dimerisation domain"/>
    <property type="match status" value="1"/>
</dbReference>
<evidence type="ECO:0000256" key="3">
    <source>
        <dbReference type="ARBA" id="ARBA00022478"/>
    </source>
</evidence>
<evidence type="ECO:0000256" key="4">
    <source>
        <dbReference type="ARBA" id="ARBA00022679"/>
    </source>
</evidence>
<keyword evidence="4" id="KW-0808">Transferase</keyword>
<dbReference type="EMBL" id="NMUH01008868">
    <property type="protein sequence ID" value="MQM19370.1"/>
    <property type="molecule type" value="Genomic_DNA"/>
</dbReference>
<dbReference type="InterPro" id="IPR015712">
    <property type="entry name" value="DNA-dir_RNA_pol_su2"/>
</dbReference>
<dbReference type="PANTHER" id="PTHR20856">
    <property type="entry name" value="DNA-DIRECTED RNA POLYMERASE I SUBUNIT 2"/>
    <property type="match status" value="1"/>
</dbReference>
<evidence type="ECO:0000256" key="6">
    <source>
        <dbReference type="ARBA" id="ARBA00023163"/>
    </source>
</evidence>
<keyword evidence="3" id="KW-0240">DNA-directed RNA polymerase</keyword>
<gene>
    <name evidence="8" type="ORF">Taro_052369</name>
</gene>
<comment type="caution">
    <text evidence="8">The sequence shown here is derived from an EMBL/GenBank/DDBJ whole genome shotgun (WGS) entry which is preliminary data.</text>
</comment>
<dbReference type="SUPFAM" id="SSF64484">
    <property type="entry name" value="beta and beta-prime subunits of DNA dependent RNA-polymerase"/>
    <property type="match status" value="1"/>
</dbReference>
<evidence type="ECO:0000256" key="1">
    <source>
        <dbReference type="ARBA" id="ARBA00006835"/>
    </source>
</evidence>
<evidence type="ECO:0000256" key="5">
    <source>
        <dbReference type="ARBA" id="ARBA00022695"/>
    </source>
</evidence>
<feature type="domain" description="RNA polymerase Rpb2" evidence="7">
    <location>
        <begin position="70"/>
        <end position="105"/>
    </location>
</feature>
<dbReference type="GO" id="GO:0006351">
    <property type="term" value="P:DNA-templated transcription"/>
    <property type="evidence" value="ECO:0007669"/>
    <property type="project" value="InterPro"/>
</dbReference>
<accession>A0A843XJP2</accession>
<dbReference type="Proteomes" id="UP000652761">
    <property type="component" value="Unassembled WGS sequence"/>
</dbReference>